<sequence>MQDELFSRSRGGYFGVGDLSFGGCFVPEILYPVIMDLQEAYSNIFKSKSFKKEYKSLLRNFVGRPTPLLYAKNASNILNNDIFLKFEGLANTGAHKINNAIAQVLLAKRMKKSLVIAETGAGQHGVAVASACASIGMPCKIFMGEVDMQRQRPNVFIMEQFGANVVPVSSGSKTLKDAVNETLREWSNDPHGTFYVLGSAVGPAPYPDMVRDAQSVIGKEIKKQLHRTLGILPDYLIACVGGGSNAMGAFTAFLENIDVNLVMVEAGGDNFLPKKHAMRLHSDSDARVGVVQGYKSYFLQDKNGQIVDTHSISAGLDYPGVGPQIAHLASINRIKCLAASDNEALEALQFFAKHEGILAALESSHALAGALKIAKNVSNKTIVVNVSGRGDKDIFITAKHLCAQKWKDFLELELSSVNENLKKQTRDSINPKKSMQVDNDVDKLVLNSADFNASNDDIVLDKAEPILPAMHINQPNIKQDVLDLNELSDEDFSFLDVCHSDLNNDSKLEESELSNPDLTQDVQNLQEHTQNAIVMEDITEGEKAKSNQKEIQSREDINDELVNEESIQDTHILNSTLNSQENAEVQIDQNKIQDELHILVTPKDTQSIALEYNFDSQASNSKHDMFDFLTLDKINLDSTETLESLSLCDELQVKDTNNSDNIELDRFDDNLLSLDYSADEDSGQSQSIDFLLNSQYQNTTQDLNKTNSNEKSTHSHQCISQEAQNECSNLDSKVKVLETDMGLSKIWGKSLKS</sequence>
<organism evidence="13 16">
    <name type="scientific">Helicobacter muridarum</name>
    <dbReference type="NCBI Taxonomy" id="216"/>
    <lineage>
        <taxon>Bacteria</taxon>
        <taxon>Pseudomonadati</taxon>
        <taxon>Campylobacterota</taxon>
        <taxon>Epsilonproteobacteria</taxon>
        <taxon>Campylobacterales</taxon>
        <taxon>Helicobacteraceae</taxon>
        <taxon>Helicobacter</taxon>
    </lineage>
</organism>
<dbReference type="NCBIfam" id="TIGR00263">
    <property type="entry name" value="trpB"/>
    <property type="match status" value="1"/>
</dbReference>
<dbReference type="InterPro" id="IPR001926">
    <property type="entry name" value="TrpB-like_PALP"/>
</dbReference>
<comment type="cofactor">
    <cofactor evidence="1 11">
        <name>pyridoxal 5'-phosphate</name>
        <dbReference type="ChEBI" id="CHEBI:597326"/>
    </cofactor>
</comment>
<dbReference type="PANTHER" id="PTHR48077">
    <property type="entry name" value="TRYPTOPHAN SYNTHASE-RELATED"/>
    <property type="match status" value="1"/>
</dbReference>
<keyword evidence="9 11" id="KW-0456">Lyase</keyword>
<evidence type="ECO:0000256" key="5">
    <source>
        <dbReference type="ARBA" id="ARBA00022605"/>
    </source>
</evidence>
<evidence type="ECO:0000313" key="15">
    <source>
        <dbReference type="Proteomes" id="UP000029922"/>
    </source>
</evidence>
<keyword evidence="16" id="KW-1185">Reference proteome</keyword>
<reference evidence="13 16" key="2">
    <citation type="submission" date="2018-06" db="EMBL/GenBank/DDBJ databases">
        <authorList>
            <consortium name="Pathogen Informatics"/>
            <person name="Doyle S."/>
        </authorList>
    </citation>
    <scope>NUCLEOTIDE SEQUENCE [LARGE SCALE GENOMIC DNA]</scope>
    <source>
        <strain evidence="13 16">NCTC12714</strain>
    </source>
</reference>
<dbReference type="CDD" id="cd06446">
    <property type="entry name" value="Trp-synth_B"/>
    <property type="match status" value="1"/>
</dbReference>
<evidence type="ECO:0000256" key="4">
    <source>
        <dbReference type="ARBA" id="ARBA00011270"/>
    </source>
</evidence>
<evidence type="ECO:0000256" key="11">
    <source>
        <dbReference type="HAMAP-Rule" id="MF_00133"/>
    </source>
</evidence>
<evidence type="ECO:0000256" key="10">
    <source>
        <dbReference type="ARBA" id="ARBA00049047"/>
    </source>
</evidence>
<comment type="subunit">
    <text evidence="4 11">Tetramer of two alpha and two beta chains.</text>
</comment>
<keyword evidence="7 11" id="KW-0663">Pyridoxal phosphate</keyword>
<dbReference type="FunFam" id="3.40.50.1100:FF:000004">
    <property type="entry name" value="Tryptophan synthase beta chain"/>
    <property type="match status" value="1"/>
</dbReference>
<feature type="modified residue" description="N6-(pyridoxal phosphate)lysine" evidence="11">
    <location>
        <position position="96"/>
    </location>
</feature>
<evidence type="ECO:0000256" key="1">
    <source>
        <dbReference type="ARBA" id="ARBA00001933"/>
    </source>
</evidence>
<dbReference type="RefSeq" id="WP_081955476.1">
    <property type="nucleotide sequence ID" value="NZ_FZML01000005.1"/>
</dbReference>
<evidence type="ECO:0000313" key="14">
    <source>
        <dbReference type="EMBL" id="TLE01096.1"/>
    </source>
</evidence>
<dbReference type="InterPro" id="IPR006654">
    <property type="entry name" value="Trp_synth_beta"/>
</dbReference>
<dbReference type="InterPro" id="IPR023026">
    <property type="entry name" value="Trp_synth_beta/beta-like"/>
</dbReference>
<comment type="pathway">
    <text evidence="2 11">Amino-acid biosynthesis; L-tryptophan biosynthesis; L-tryptophan from chorismate: step 5/5.</text>
</comment>
<evidence type="ECO:0000256" key="7">
    <source>
        <dbReference type="ARBA" id="ARBA00022898"/>
    </source>
</evidence>
<dbReference type="Pfam" id="PF00291">
    <property type="entry name" value="PALP"/>
    <property type="match status" value="1"/>
</dbReference>
<dbReference type="Gene3D" id="3.40.50.1100">
    <property type="match status" value="2"/>
</dbReference>
<dbReference type="AlphaFoldDB" id="A0A377PTY5"/>
<protein>
    <recommendedName>
        <fullName evidence="11">Tryptophan synthase beta chain</fullName>
        <ecNumber evidence="11">4.2.1.20</ecNumber>
    </recommendedName>
</protein>
<accession>A0A377PTY5</accession>
<dbReference type="EMBL" id="JRPD02000003">
    <property type="protein sequence ID" value="TLE01096.1"/>
    <property type="molecule type" value="Genomic_DNA"/>
</dbReference>
<evidence type="ECO:0000313" key="16">
    <source>
        <dbReference type="Proteomes" id="UP000255139"/>
    </source>
</evidence>
<comment type="similarity">
    <text evidence="3 11">Belongs to the TrpB family.</text>
</comment>
<evidence type="ECO:0000259" key="12">
    <source>
        <dbReference type="Pfam" id="PF00291"/>
    </source>
</evidence>
<dbReference type="EC" id="4.2.1.20" evidence="11"/>
<dbReference type="PANTHER" id="PTHR48077:SF3">
    <property type="entry name" value="TRYPTOPHAN SYNTHASE"/>
    <property type="match status" value="1"/>
</dbReference>
<keyword evidence="5 11" id="KW-0028">Amino-acid biosynthesis</keyword>
<dbReference type="OrthoDB" id="9766131at2"/>
<evidence type="ECO:0000313" key="13">
    <source>
        <dbReference type="EMBL" id="STQ85959.1"/>
    </source>
</evidence>
<dbReference type="UniPathway" id="UPA00035">
    <property type="reaction ID" value="UER00044"/>
</dbReference>
<dbReference type="Proteomes" id="UP000029922">
    <property type="component" value="Unassembled WGS sequence"/>
</dbReference>
<proteinExistence type="inferred from homology"/>
<comment type="catalytic activity">
    <reaction evidence="10 11">
        <text>(1S,2R)-1-C-(indol-3-yl)glycerol 3-phosphate + L-serine = D-glyceraldehyde 3-phosphate + L-tryptophan + H2O</text>
        <dbReference type="Rhea" id="RHEA:10532"/>
        <dbReference type="ChEBI" id="CHEBI:15377"/>
        <dbReference type="ChEBI" id="CHEBI:33384"/>
        <dbReference type="ChEBI" id="CHEBI:57912"/>
        <dbReference type="ChEBI" id="CHEBI:58866"/>
        <dbReference type="ChEBI" id="CHEBI:59776"/>
        <dbReference type="EC" id="4.2.1.20"/>
    </reaction>
</comment>
<evidence type="ECO:0000256" key="8">
    <source>
        <dbReference type="ARBA" id="ARBA00023141"/>
    </source>
</evidence>
<dbReference type="GO" id="GO:0004834">
    <property type="term" value="F:tryptophan synthase activity"/>
    <property type="evidence" value="ECO:0007669"/>
    <property type="project" value="UniProtKB-UniRule"/>
</dbReference>
<dbReference type="EMBL" id="UGJE01000002">
    <property type="protein sequence ID" value="STQ85959.1"/>
    <property type="molecule type" value="Genomic_DNA"/>
</dbReference>
<dbReference type="SUPFAM" id="SSF53686">
    <property type="entry name" value="Tryptophan synthase beta subunit-like PLP-dependent enzymes"/>
    <property type="match status" value="1"/>
</dbReference>
<keyword evidence="8 11" id="KW-0057">Aromatic amino acid biosynthesis</keyword>
<evidence type="ECO:0000256" key="6">
    <source>
        <dbReference type="ARBA" id="ARBA00022822"/>
    </source>
</evidence>
<dbReference type="InterPro" id="IPR036052">
    <property type="entry name" value="TrpB-like_PALP_sf"/>
</dbReference>
<dbReference type="PROSITE" id="PS00168">
    <property type="entry name" value="TRP_SYNTHASE_BETA"/>
    <property type="match status" value="1"/>
</dbReference>
<dbReference type="Proteomes" id="UP000255139">
    <property type="component" value="Unassembled WGS sequence"/>
</dbReference>
<comment type="function">
    <text evidence="11">The beta subunit is responsible for the synthesis of L-tryptophan from indole and L-serine.</text>
</comment>
<evidence type="ECO:0000256" key="9">
    <source>
        <dbReference type="ARBA" id="ARBA00023239"/>
    </source>
</evidence>
<reference evidence="14 15" key="1">
    <citation type="journal article" date="2014" name="Genome Announc.">
        <title>Draft genome sequences of eight enterohepatic helicobacter species isolated from both laboratory and wild rodents.</title>
        <authorList>
            <person name="Sheh A."/>
            <person name="Shen Z."/>
            <person name="Fox J.G."/>
        </authorList>
    </citation>
    <scope>NUCLEOTIDE SEQUENCE [LARGE SCALE GENOMIC DNA]</scope>
    <source>
        <strain evidence="14 15">ST1</strain>
    </source>
</reference>
<dbReference type="GO" id="GO:0005737">
    <property type="term" value="C:cytoplasm"/>
    <property type="evidence" value="ECO:0007669"/>
    <property type="project" value="TreeGrafter"/>
</dbReference>
<keyword evidence="6 11" id="KW-0822">Tryptophan biosynthesis</keyword>
<gene>
    <name evidence="11 13" type="primary">trpB</name>
    <name evidence="14" type="ORF">LS73_002125</name>
    <name evidence="13" type="ORF">NCTC12714_00749</name>
</gene>
<dbReference type="HAMAP" id="MF_00133">
    <property type="entry name" value="Trp_synth_beta"/>
    <property type="match status" value="1"/>
</dbReference>
<name>A0A377PTY5_9HELI</name>
<dbReference type="InterPro" id="IPR006653">
    <property type="entry name" value="Trp_synth_b_CS"/>
</dbReference>
<evidence type="ECO:0000256" key="3">
    <source>
        <dbReference type="ARBA" id="ARBA00009982"/>
    </source>
</evidence>
<evidence type="ECO:0000256" key="2">
    <source>
        <dbReference type="ARBA" id="ARBA00004733"/>
    </source>
</evidence>
<feature type="domain" description="Tryptophan synthase beta chain-like PALP" evidence="12">
    <location>
        <begin position="63"/>
        <end position="388"/>
    </location>
</feature>